<feature type="coiled-coil region" evidence="1">
    <location>
        <begin position="19"/>
        <end position="75"/>
    </location>
</feature>
<protein>
    <submittedName>
        <fullName evidence="3">Uncharacterized protein</fullName>
    </submittedName>
</protein>
<evidence type="ECO:0000256" key="1">
    <source>
        <dbReference type="SAM" id="Coils"/>
    </source>
</evidence>
<sequence>MAQFNVADIPGQFQQGRQFAQQNQQFAQQQQAAEQQQAQNQFLAAQQQKMAPLQLQQAEQQVARGQQAIDKENNLIGLTARVNTASMLANAPQDRWSSIIASQISKRTPDAEGLMEVQKLIDNNQLDQVDAMIGNVLQEGANQGLYKPAPAQSPFQKGDKGMVFNPNTG</sequence>
<feature type="region of interest" description="Disordered" evidence="2">
    <location>
        <begin position="145"/>
        <end position="169"/>
    </location>
</feature>
<organism evidence="3">
    <name type="scientific">marine sediment metagenome</name>
    <dbReference type="NCBI Taxonomy" id="412755"/>
    <lineage>
        <taxon>unclassified sequences</taxon>
        <taxon>metagenomes</taxon>
        <taxon>ecological metagenomes</taxon>
    </lineage>
</organism>
<name>X0YYX6_9ZZZZ</name>
<evidence type="ECO:0000256" key="2">
    <source>
        <dbReference type="SAM" id="MobiDB-lite"/>
    </source>
</evidence>
<accession>X0YYX6</accession>
<keyword evidence="1" id="KW-0175">Coiled coil</keyword>
<evidence type="ECO:0000313" key="3">
    <source>
        <dbReference type="EMBL" id="GAG53433.1"/>
    </source>
</evidence>
<dbReference type="EMBL" id="BARS01052487">
    <property type="protein sequence ID" value="GAG53433.1"/>
    <property type="molecule type" value="Genomic_DNA"/>
</dbReference>
<gene>
    <name evidence="3" type="ORF">S01H1_78027</name>
</gene>
<dbReference type="AlphaFoldDB" id="X0YYX6"/>
<feature type="non-terminal residue" evidence="3">
    <location>
        <position position="169"/>
    </location>
</feature>
<comment type="caution">
    <text evidence="3">The sequence shown here is derived from an EMBL/GenBank/DDBJ whole genome shotgun (WGS) entry which is preliminary data.</text>
</comment>
<reference evidence="3" key="1">
    <citation type="journal article" date="2014" name="Front. Microbiol.">
        <title>High frequency of phylogenetically diverse reductive dehalogenase-homologous genes in deep subseafloor sedimentary metagenomes.</title>
        <authorList>
            <person name="Kawai M."/>
            <person name="Futagami T."/>
            <person name="Toyoda A."/>
            <person name="Takaki Y."/>
            <person name="Nishi S."/>
            <person name="Hori S."/>
            <person name="Arai W."/>
            <person name="Tsubouchi T."/>
            <person name="Morono Y."/>
            <person name="Uchiyama I."/>
            <person name="Ito T."/>
            <person name="Fujiyama A."/>
            <person name="Inagaki F."/>
            <person name="Takami H."/>
        </authorList>
    </citation>
    <scope>NUCLEOTIDE SEQUENCE</scope>
    <source>
        <strain evidence="3">Expedition CK06-06</strain>
    </source>
</reference>
<proteinExistence type="predicted"/>